<keyword evidence="3 11" id="KW-0378">Hydrolase</keyword>
<dbReference type="InterPro" id="IPR027417">
    <property type="entry name" value="P-loop_NTPase"/>
</dbReference>
<dbReference type="InterPro" id="IPR000212">
    <property type="entry name" value="DNA_helicase_UvrD/REP"/>
</dbReference>
<keyword evidence="7" id="KW-0413">Isomerase</keyword>
<dbReference type="InterPro" id="IPR013986">
    <property type="entry name" value="DExx_box_DNA_helicase_dom_sf"/>
</dbReference>
<accession>A0ABU4W707</accession>
<dbReference type="Pfam" id="PF00580">
    <property type="entry name" value="UvrD-helicase"/>
    <property type="match status" value="1"/>
</dbReference>
<dbReference type="EMBL" id="JAVIKH010000002">
    <property type="protein sequence ID" value="MDX8335294.1"/>
    <property type="molecule type" value="Genomic_DNA"/>
</dbReference>
<evidence type="ECO:0000256" key="6">
    <source>
        <dbReference type="ARBA" id="ARBA00023125"/>
    </source>
</evidence>
<dbReference type="Gene3D" id="1.10.10.160">
    <property type="match status" value="1"/>
</dbReference>
<name>A0ABU4W707_9FUSO</name>
<dbReference type="PROSITE" id="PS51217">
    <property type="entry name" value="UVRD_HELICASE_CTER"/>
    <property type="match status" value="1"/>
</dbReference>
<dbReference type="EC" id="5.6.2.4" evidence="9"/>
<evidence type="ECO:0000256" key="5">
    <source>
        <dbReference type="ARBA" id="ARBA00022840"/>
    </source>
</evidence>
<dbReference type="PANTHER" id="PTHR11070:SF2">
    <property type="entry name" value="ATP-DEPENDENT DNA HELICASE SRS2"/>
    <property type="match status" value="1"/>
</dbReference>
<sequence length="729" mass="83300">MSILDKLNEKQREAAQKIQGPLLILAGAGSGKTRTITYRIAHMINEKGISPYKILAVTFTNKAAKEMRERVESLIGEDAHKAMISTFHSFGVRLLRVYGDKLGYSANFTIYDTDDQKRVIRGIMKELVVTDKSLTEGAIVSIISKLKENSVSVSDYEKENRFDANYKIILECYRRYNGTLKQNNGMDFSDILVNLHKLLDIQEVLEKLQEKFQYIMVDEYQDTNNIQYNIITKIAAKYRNICVVGDENQSIYGFRGANIKNILDFEKDYKDALVVKLEENYRSTSAILTAANEVIKNNKTSKDKNLWTKKPQGELITIKECSDGREEVNYIIEEIIKRKNSGRSYKEFTILYRTNAQSRLFEEGLLKYNIPYKVFGGMQFYQRAEIKDIVAYLTVINNPQDTINLNRIINVPKRKIGDKSIEKIRDFANEKGISMFEALGKGMEIPGLTSGVKIALDELHAMLKDLIDLTNEGSVSEVFDELIRRVGYFSYLNSTYGVEAEGRIENVEELKNSIVELEKTVDFLTLREYLENISLVSATDDLEGESDYIKLMTIHNSKGLEFPVVFLTGVEDDIFPGSKKVLFNPEELEEERRLCYVAITRAEEKLYLTYARSRFVYGEFLTKMKSRFIDELPSEVLERSERVQDTLPKSRISTQDKKISGFKNIITGEDLKKMKNISNSPFAMGEKVIHTKFGLGKVIEISEKKIGVQFVDGKKDIALALATKFLTKA</sequence>
<evidence type="ECO:0000256" key="1">
    <source>
        <dbReference type="ARBA" id="ARBA00009922"/>
    </source>
</evidence>
<keyword evidence="5 11" id="KW-0067">ATP-binding</keyword>
<gene>
    <name evidence="15" type="ORF">RFV38_02100</name>
</gene>
<protein>
    <recommendedName>
        <fullName evidence="9">DNA 3'-5' helicase</fullName>
        <ecNumber evidence="9">5.6.2.4</ecNumber>
    </recommendedName>
</protein>
<dbReference type="InterPro" id="IPR014017">
    <property type="entry name" value="DNA_helicase_UvrD-like_C"/>
</dbReference>
<dbReference type="SUPFAM" id="SSF52540">
    <property type="entry name" value="P-loop containing nucleoside triphosphate hydrolases"/>
    <property type="match status" value="1"/>
</dbReference>
<evidence type="ECO:0000313" key="16">
    <source>
        <dbReference type="Proteomes" id="UP001279681"/>
    </source>
</evidence>
<keyword evidence="6" id="KW-0238">DNA-binding</keyword>
<dbReference type="PROSITE" id="PS51198">
    <property type="entry name" value="UVRD_HELICASE_ATP_BIND"/>
    <property type="match status" value="1"/>
</dbReference>
<proteinExistence type="inferred from homology"/>
<keyword evidence="2 11" id="KW-0547">Nucleotide-binding</keyword>
<keyword evidence="12" id="KW-0175">Coiled coil</keyword>
<dbReference type="InterPro" id="IPR014016">
    <property type="entry name" value="UvrD-like_ATP-bd"/>
</dbReference>
<evidence type="ECO:0000259" key="14">
    <source>
        <dbReference type="PROSITE" id="PS51217"/>
    </source>
</evidence>
<evidence type="ECO:0000256" key="2">
    <source>
        <dbReference type="ARBA" id="ARBA00022741"/>
    </source>
</evidence>
<evidence type="ECO:0000256" key="8">
    <source>
        <dbReference type="ARBA" id="ARBA00034617"/>
    </source>
</evidence>
<evidence type="ECO:0000256" key="9">
    <source>
        <dbReference type="ARBA" id="ARBA00034808"/>
    </source>
</evidence>
<dbReference type="Proteomes" id="UP001279681">
    <property type="component" value="Unassembled WGS sequence"/>
</dbReference>
<evidence type="ECO:0000256" key="11">
    <source>
        <dbReference type="PROSITE-ProRule" id="PRU00560"/>
    </source>
</evidence>
<comment type="caution">
    <text evidence="15">The sequence shown here is derived from an EMBL/GenBank/DDBJ whole genome shotgun (WGS) entry which is preliminary data.</text>
</comment>
<evidence type="ECO:0000256" key="7">
    <source>
        <dbReference type="ARBA" id="ARBA00023235"/>
    </source>
</evidence>
<dbReference type="CDD" id="cd17932">
    <property type="entry name" value="DEXQc_UvrD"/>
    <property type="match status" value="1"/>
</dbReference>
<comment type="catalytic activity">
    <reaction evidence="8">
        <text>Couples ATP hydrolysis with the unwinding of duplex DNA by translocating in the 3'-5' direction.</text>
        <dbReference type="EC" id="5.6.2.4"/>
    </reaction>
</comment>
<feature type="coiled-coil region" evidence="12">
    <location>
        <begin position="500"/>
        <end position="527"/>
    </location>
</feature>
<evidence type="ECO:0000256" key="12">
    <source>
        <dbReference type="SAM" id="Coils"/>
    </source>
</evidence>
<dbReference type="Gene3D" id="1.10.486.10">
    <property type="entry name" value="PCRA, domain 4"/>
    <property type="match status" value="1"/>
</dbReference>
<feature type="domain" description="UvrD-like helicase C-terminal" evidence="14">
    <location>
        <begin position="285"/>
        <end position="559"/>
    </location>
</feature>
<feature type="domain" description="UvrD-like helicase ATP-binding" evidence="13">
    <location>
        <begin position="5"/>
        <end position="284"/>
    </location>
</feature>
<evidence type="ECO:0000259" key="13">
    <source>
        <dbReference type="PROSITE" id="PS51198"/>
    </source>
</evidence>
<reference evidence="16" key="1">
    <citation type="submission" date="2023-07" db="EMBL/GenBank/DDBJ databases">
        <authorList>
            <person name="Colorado M.A."/>
            <person name="Villamil L.M."/>
            <person name="Melo J.F."/>
            <person name="Rodriguez J.A."/>
            <person name="Ruiz R.Y."/>
        </authorList>
    </citation>
    <scope>NUCLEOTIDE SEQUENCE [LARGE SCALE GENOMIC DNA]</scope>
    <source>
        <strain evidence="16">C33</strain>
    </source>
</reference>
<evidence type="ECO:0000256" key="10">
    <source>
        <dbReference type="ARBA" id="ARBA00048988"/>
    </source>
</evidence>
<feature type="binding site" evidence="11">
    <location>
        <begin position="26"/>
        <end position="33"/>
    </location>
    <ligand>
        <name>ATP</name>
        <dbReference type="ChEBI" id="CHEBI:30616"/>
    </ligand>
</feature>
<dbReference type="Pfam" id="PF13361">
    <property type="entry name" value="UvrD_C"/>
    <property type="match status" value="1"/>
</dbReference>
<dbReference type="RefSeq" id="WP_320312704.1">
    <property type="nucleotide sequence ID" value="NZ_JAVIKH010000002.1"/>
</dbReference>
<keyword evidence="16" id="KW-1185">Reference proteome</keyword>
<evidence type="ECO:0000256" key="4">
    <source>
        <dbReference type="ARBA" id="ARBA00022806"/>
    </source>
</evidence>
<dbReference type="PANTHER" id="PTHR11070">
    <property type="entry name" value="UVRD / RECB / PCRA DNA HELICASE FAMILY MEMBER"/>
    <property type="match status" value="1"/>
</dbReference>
<comment type="similarity">
    <text evidence="1">Belongs to the helicase family. UvrD subfamily.</text>
</comment>
<comment type="catalytic activity">
    <reaction evidence="10">
        <text>ATP + H2O = ADP + phosphate + H(+)</text>
        <dbReference type="Rhea" id="RHEA:13065"/>
        <dbReference type="ChEBI" id="CHEBI:15377"/>
        <dbReference type="ChEBI" id="CHEBI:15378"/>
        <dbReference type="ChEBI" id="CHEBI:30616"/>
        <dbReference type="ChEBI" id="CHEBI:43474"/>
        <dbReference type="ChEBI" id="CHEBI:456216"/>
        <dbReference type="EC" id="5.6.2.4"/>
    </reaction>
</comment>
<evidence type="ECO:0000256" key="3">
    <source>
        <dbReference type="ARBA" id="ARBA00022801"/>
    </source>
</evidence>
<organism evidence="15 16">
    <name type="scientific">Candidatus Cetobacterium colombiensis</name>
    <dbReference type="NCBI Taxonomy" id="3073100"/>
    <lineage>
        <taxon>Bacteria</taxon>
        <taxon>Fusobacteriati</taxon>
        <taxon>Fusobacteriota</taxon>
        <taxon>Fusobacteriia</taxon>
        <taxon>Fusobacteriales</taxon>
        <taxon>Fusobacteriaceae</taxon>
        <taxon>Cetobacterium</taxon>
    </lineage>
</organism>
<evidence type="ECO:0000313" key="15">
    <source>
        <dbReference type="EMBL" id="MDX8335294.1"/>
    </source>
</evidence>
<dbReference type="Gene3D" id="3.40.50.300">
    <property type="entry name" value="P-loop containing nucleotide triphosphate hydrolases"/>
    <property type="match status" value="2"/>
</dbReference>
<keyword evidence="4 11" id="KW-0347">Helicase</keyword>